<dbReference type="InterPro" id="IPR003439">
    <property type="entry name" value="ABC_transporter-like_ATP-bd"/>
</dbReference>
<dbReference type="EMBL" id="LHPG02000004">
    <property type="protein sequence ID" value="PRW59186.1"/>
    <property type="molecule type" value="Genomic_DNA"/>
</dbReference>
<dbReference type="PANTHER" id="PTHR42781">
    <property type="entry name" value="SPERMIDINE/PUTRESCINE IMPORT ATP-BINDING PROTEIN POTA"/>
    <property type="match status" value="1"/>
</dbReference>
<evidence type="ECO:0000256" key="5">
    <source>
        <dbReference type="SAM" id="MobiDB-lite"/>
    </source>
</evidence>
<sequence>MAWMALAGFPPVLAVQQRRLGASPAAQQQPQPFVQHAARLQPRPAQRRAGPVLASAEAAAAPQQSAQPPAATAQQQQEQQQAAAAGQPSIVVHGAQVAVQDMVKHFQTRRGMFKAVNGVDVTMEPGTITALLGPSGSGKTTLLRLIAGLEEPTAGRVLFDGEDVTEYGVQDRDLGFVFQGYALFKHMTVADNITFGPRMRKMDIDCEKRVEELLELTGLQGLGGRFPPQLSGGQRQRVAMARALACNPRLMLLDEPFGALDPIVRKSLRNGLRDIVKRIGVTTVIVTHDQEEAWDIADQVVIFNKGLIEQQGTPEEVGRAPASPFVMNFVGDVNHLPASSQLVRKMSFHTDKPFVMCRPSDITVHTNYESPEAAASAAASVHDKQNMGKVVRYYLRFDDGVDIDFTVPRRQDEEQFDLDVGQRVYVSVPPERMMGFDYSEVDGSAVTA</sequence>
<dbReference type="PROSITE" id="PS50893">
    <property type="entry name" value="ABC_TRANSPORTER_2"/>
    <property type="match status" value="1"/>
</dbReference>
<dbReference type="GO" id="GO:0043190">
    <property type="term" value="C:ATP-binding cassette (ABC) transporter complex"/>
    <property type="evidence" value="ECO:0007669"/>
    <property type="project" value="InterPro"/>
</dbReference>
<proteinExistence type="predicted"/>
<evidence type="ECO:0000256" key="1">
    <source>
        <dbReference type="ARBA" id="ARBA00022448"/>
    </source>
</evidence>
<dbReference type="GO" id="GO:0016887">
    <property type="term" value="F:ATP hydrolysis activity"/>
    <property type="evidence" value="ECO:0007669"/>
    <property type="project" value="InterPro"/>
</dbReference>
<feature type="domain" description="ABC transporter" evidence="6">
    <location>
        <begin position="97"/>
        <end position="330"/>
    </location>
</feature>
<dbReference type="Gene3D" id="3.40.50.300">
    <property type="entry name" value="P-loop containing nucleotide triphosphate hydrolases"/>
    <property type="match status" value="1"/>
</dbReference>
<dbReference type="SMART" id="SM00382">
    <property type="entry name" value="AAA"/>
    <property type="match status" value="1"/>
</dbReference>
<comment type="caution">
    <text evidence="7">The sequence shown here is derived from an EMBL/GenBank/DDBJ whole genome shotgun (WGS) entry which is preliminary data.</text>
</comment>
<evidence type="ECO:0000313" key="8">
    <source>
        <dbReference type="Proteomes" id="UP000239899"/>
    </source>
</evidence>
<feature type="compositionally biased region" description="Low complexity" evidence="5">
    <location>
        <begin position="22"/>
        <end position="86"/>
    </location>
</feature>
<evidence type="ECO:0000256" key="2">
    <source>
        <dbReference type="ARBA" id="ARBA00022741"/>
    </source>
</evidence>
<keyword evidence="3 7" id="KW-0067">ATP-binding</keyword>
<dbReference type="FunFam" id="3.40.50.300:FF:000425">
    <property type="entry name" value="Probable ABC transporter, ATP-binding subunit"/>
    <property type="match status" value="1"/>
</dbReference>
<protein>
    <submittedName>
        <fullName evidence="7">Sulfate ABC transporter ATP-binding isoform A</fullName>
    </submittedName>
</protein>
<dbReference type="InterPro" id="IPR050093">
    <property type="entry name" value="ABC_SmlMolc_Importer"/>
</dbReference>
<dbReference type="InterPro" id="IPR017871">
    <property type="entry name" value="ABC_transporter-like_CS"/>
</dbReference>
<accession>A0A2P6TYP0</accession>
<dbReference type="STRING" id="3076.A0A2P6TYP0"/>
<keyword evidence="2" id="KW-0547">Nucleotide-binding</keyword>
<keyword evidence="4" id="KW-0764">Sulfate transport</keyword>
<dbReference type="PANTHER" id="PTHR42781:SF4">
    <property type="entry name" value="SPERMIDINE_PUTRESCINE IMPORT ATP-BINDING PROTEIN POTA"/>
    <property type="match status" value="1"/>
</dbReference>
<dbReference type="InterPro" id="IPR027417">
    <property type="entry name" value="P-loop_NTPase"/>
</dbReference>
<keyword evidence="1" id="KW-0813">Transport</keyword>
<evidence type="ECO:0000256" key="4">
    <source>
        <dbReference type="ARBA" id="ARBA00023032"/>
    </source>
</evidence>
<keyword evidence="8" id="KW-1185">Reference proteome</keyword>
<name>A0A2P6TYP0_CHLSO</name>
<dbReference type="GO" id="GO:0005524">
    <property type="term" value="F:ATP binding"/>
    <property type="evidence" value="ECO:0007669"/>
    <property type="project" value="UniProtKB-KW"/>
</dbReference>
<dbReference type="InterPro" id="IPR013611">
    <property type="entry name" value="Transp-assoc_OB_typ2"/>
</dbReference>
<dbReference type="OrthoDB" id="6593433at2759"/>
<dbReference type="SUPFAM" id="SSF50331">
    <property type="entry name" value="MOP-like"/>
    <property type="match status" value="1"/>
</dbReference>
<organism evidence="7 8">
    <name type="scientific">Chlorella sorokiniana</name>
    <name type="common">Freshwater green alga</name>
    <dbReference type="NCBI Taxonomy" id="3076"/>
    <lineage>
        <taxon>Eukaryota</taxon>
        <taxon>Viridiplantae</taxon>
        <taxon>Chlorophyta</taxon>
        <taxon>core chlorophytes</taxon>
        <taxon>Trebouxiophyceae</taxon>
        <taxon>Chlorellales</taxon>
        <taxon>Chlorellaceae</taxon>
        <taxon>Chlorella clade</taxon>
        <taxon>Chlorella</taxon>
    </lineage>
</organism>
<dbReference type="AlphaFoldDB" id="A0A2P6TYP0"/>
<evidence type="ECO:0000256" key="3">
    <source>
        <dbReference type="ARBA" id="ARBA00022840"/>
    </source>
</evidence>
<evidence type="ECO:0000259" key="6">
    <source>
        <dbReference type="PROSITE" id="PS50893"/>
    </source>
</evidence>
<dbReference type="Proteomes" id="UP000239899">
    <property type="component" value="Unassembled WGS sequence"/>
</dbReference>
<feature type="region of interest" description="Disordered" evidence="5">
    <location>
        <begin position="20"/>
        <end position="86"/>
    </location>
</feature>
<dbReference type="GO" id="GO:0022857">
    <property type="term" value="F:transmembrane transporter activity"/>
    <property type="evidence" value="ECO:0007669"/>
    <property type="project" value="InterPro"/>
</dbReference>
<dbReference type="InterPro" id="IPR003593">
    <property type="entry name" value="AAA+_ATPase"/>
</dbReference>
<dbReference type="InterPro" id="IPR008995">
    <property type="entry name" value="Mo/tungstate-bd_C_term_dom"/>
</dbReference>
<gene>
    <name evidence="7" type="ORF">C2E21_2432</name>
</gene>
<dbReference type="SUPFAM" id="SSF52540">
    <property type="entry name" value="P-loop containing nucleoside triphosphate hydrolases"/>
    <property type="match status" value="1"/>
</dbReference>
<dbReference type="PROSITE" id="PS00211">
    <property type="entry name" value="ABC_TRANSPORTER_1"/>
    <property type="match status" value="1"/>
</dbReference>
<reference evidence="7 8" key="1">
    <citation type="journal article" date="2018" name="Plant J.">
        <title>Genome sequences of Chlorella sorokiniana UTEX 1602 and Micractinium conductrix SAG 241.80: implications to maltose excretion by a green alga.</title>
        <authorList>
            <person name="Arriola M.B."/>
            <person name="Velmurugan N."/>
            <person name="Zhang Y."/>
            <person name="Plunkett M.H."/>
            <person name="Hondzo H."/>
            <person name="Barney B.M."/>
        </authorList>
    </citation>
    <scope>NUCLEOTIDE SEQUENCE [LARGE SCALE GENOMIC DNA]</scope>
    <source>
        <strain evidence="8">UTEX 1602</strain>
    </source>
</reference>
<dbReference type="Pfam" id="PF00005">
    <property type="entry name" value="ABC_tran"/>
    <property type="match status" value="1"/>
</dbReference>
<dbReference type="Pfam" id="PF08402">
    <property type="entry name" value="TOBE_2"/>
    <property type="match status" value="1"/>
</dbReference>
<evidence type="ECO:0000313" key="7">
    <source>
        <dbReference type="EMBL" id="PRW59186.1"/>
    </source>
</evidence>